<evidence type="ECO:0000313" key="4">
    <source>
        <dbReference type="EMBL" id="SVD93550.1"/>
    </source>
</evidence>
<gene>
    <name evidence="4" type="ORF">METZ01_LOCUS446404</name>
</gene>
<dbReference type="AlphaFoldDB" id="A0A382ZE22"/>
<feature type="domain" description="NAD-dependent epimerase/dehydratase" evidence="3">
    <location>
        <begin position="1"/>
        <end position="127"/>
    </location>
</feature>
<dbReference type="InterPro" id="IPR001509">
    <property type="entry name" value="Epimerase_deHydtase"/>
</dbReference>
<dbReference type="CDD" id="cd08946">
    <property type="entry name" value="SDR_e"/>
    <property type="match status" value="1"/>
</dbReference>
<accession>A0A382ZE22</accession>
<comment type="similarity">
    <text evidence="1">Belongs to the NAD(P)-dependent epimerase/dehydratase family.</text>
</comment>
<evidence type="ECO:0000256" key="1">
    <source>
        <dbReference type="ARBA" id="ARBA00007637"/>
    </source>
</evidence>
<name>A0A382ZE22_9ZZZZ</name>
<protein>
    <recommendedName>
        <fullName evidence="3">NAD-dependent epimerase/dehydratase domain-containing protein</fullName>
    </recommendedName>
</protein>
<sequence length="206" mass="23658">FSTAHVYGSPQKGDIDESTTPKPLNPYSMTHLEAEEHVLRFHSENSINGIVLRLSNAIGKPMDKDVNCWMLAANAFCKQAIVNREIILNGDPNQQRDFIPISHIENLIDNLLDNSKVNYYGTIMNVGSERSLSILDLAKIICERCDLLFGFKPELIINEKYHQKRNKELNYNCKYYKNLNIPSDRTLEDEIDELLRFCKESFSSLS</sequence>
<dbReference type="Pfam" id="PF01370">
    <property type="entry name" value="Epimerase"/>
    <property type="match status" value="1"/>
</dbReference>
<feature type="region of interest" description="Disordered" evidence="2">
    <location>
        <begin position="1"/>
        <end position="25"/>
    </location>
</feature>
<dbReference type="InterPro" id="IPR036291">
    <property type="entry name" value="NAD(P)-bd_dom_sf"/>
</dbReference>
<dbReference type="PANTHER" id="PTHR43000">
    <property type="entry name" value="DTDP-D-GLUCOSE 4,6-DEHYDRATASE-RELATED"/>
    <property type="match status" value="1"/>
</dbReference>
<organism evidence="4">
    <name type="scientific">marine metagenome</name>
    <dbReference type="NCBI Taxonomy" id="408172"/>
    <lineage>
        <taxon>unclassified sequences</taxon>
        <taxon>metagenomes</taxon>
        <taxon>ecological metagenomes</taxon>
    </lineage>
</organism>
<proteinExistence type="inferred from homology"/>
<evidence type="ECO:0000256" key="2">
    <source>
        <dbReference type="SAM" id="MobiDB-lite"/>
    </source>
</evidence>
<dbReference type="EMBL" id="UINC01183021">
    <property type="protein sequence ID" value="SVD93550.1"/>
    <property type="molecule type" value="Genomic_DNA"/>
</dbReference>
<feature type="non-terminal residue" evidence="4">
    <location>
        <position position="1"/>
    </location>
</feature>
<dbReference type="SUPFAM" id="SSF51735">
    <property type="entry name" value="NAD(P)-binding Rossmann-fold domains"/>
    <property type="match status" value="1"/>
</dbReference>
<dbReference type="Gene3D" id="3.40.50.720">
    <property type="entry name" value="NAD(P)-binding Rossmann-like Domain"/>
    <property type="match status" value="1"/>
</dbReference>
<reference evidence="4" key="1">
    <citation type="submission" date="2018-05" db="EMBL/GenBank/DDBJ databases">
        <authorList>
            <person name="Lanie J.A."/>
            <person name="Ng W.-L."/>
            <person name="Kazmierczak K.M."/>
            <person name="Andrzejewski T.M."/>
            <person name="Davidsen T.M."/>
            <person name="Wayne K.J."/>
            <person name="Tettelin H."/>
            <person name="Glass J.I."/>
            <person name="Rusch D."/>
            <person name="Podicherti R."/>
            <person name="Tsui H.-C.T."/>
            <person name="Winkler M.E."/>
        </authorList>
    </citation>
    <scope>NUCLEOTIDE SEQUENCE</scope>
</reference>
<evidence type="ECO:0000259" key="3">
    <source>
        <dbReference type="Pfam" id="PF01370"/>
    </source>
</evidence>